<gene>
    <name evidence="2" type="ORF">QVD17_42020</name>
</gene>
<comment type="caution">
    <text evidence="2">The sequence shown here is derived from an EMBL/GenBank/DDBJ whole genome shotgun (WGS) entry which is preliminary data.</text>
</comment>
<organism evidence="2 3">
    <name type="scientific">Tagetes erecta</name>
    <name type="common">African marigold</name>
    <dbReference type="NCBI Taxonomy" id="13708"/>
    <lineage>
        <taxon>Eukaryota</taxon>
        <taxon>Viridiplantae</taxon>
        <taxon>Streptophyta</taxon>
        <taxon>Embryophyta</taxon>
        <taxon>Tracheophyta</taxon>
        <taxon>Spermatophyta</taxon>
        <taxon>Magnoliopsida</taxon>
        <taxon>eudicotyledons</taxon>
        <taxon>Gunneridae</taxon>
        <taxon>Pentapetalae</taxon>
        <taxon>asterids</taxon>
        <taxon>campanulids</taxon>
        <taxon>Asterales</taxon>
        <taxon>Asteraceae</taxon>
        <taxon>Asteroideae</taxon>
        <taxon>Heliantheae alliance</taxon>
        <taxon>Tageteae</taxon>
        <taxon>Tagetes</taxon>
    </lineage>
</organism>
<protein>
    <submittedName>
        <fullName evidence="2">Uncharacterized protein</fullName>
    </submittedName>
</protein>
<dbReference type="EMBL" id="JAUHHV010000012">
    <property type="protein sequence ID" value="KAK1406582.1"/>
    <property type="molecule type" value="Genomic_DNA"/>
</dbReference>
<accession>A0AAD8JLC2</accession>
<name>A0AAD8JLC2_TARER</name>
<feature type="region of interest" description="Disordered" evidence="1">
    <location>
        <begin position="1"/>
        <end position="29"/>
    </location>
</feature>
<evidence type="ECO:0000313" key="3">
    <source>
        <dbReference type="Proteomes" id="UP001229421"/>
    </source>
</evidence>
<dbReference type="AlphaFoldDB" id="A0AAD8JLC2"/>
<dbReference type="Proteomes" id="UP001229421">
    <property type="component" value="Unassembled WGS sequence"/>
</dbReference>
<keyword evidence="3" id="KW-1185">Reference proteome</keyword>
<sequence length="79" mass="8861">MALTTSTLNSFLTHPPQSVKNQRRRNDNKIPRTIVGSRILEWDICHSKIGNTFALNFDSVGDSRIHDDGIIPMRNIDGG</sequence>
<evidence type="ECO:0000256" key="1">
    <source>
        <dbReference type="SAM" id="MobiDB-lite"/>
    </source>
</evidence>
<evidence type="ECO:0000313" key="2">
    <source>
        <dbReference type="EMBL" id="KAK1406582.1"/>
    </source>
</evidence>
<reference evidence="2" key="1">
    <citation type="journal article" date="2023" name="bioRxiv">
        <title>Improved chromosome-level genome assembly for marigold (Tagetes erecta).</title>
        <authorList>
            <person name="Jiang F."/>
            <person name="Yuan L."/>
            <person name="Wang S."/>
            <person name="Wang H."/>
            <person name="Xu D."/>
            <person name="Wang A."/>
            <person name="Fan W."/>
        </authorList>
    </citation>
    <scope>NUCLEOTIDE SEQUENCE</scope>
    <source>
        <strain evidence="2">WSJ</strain>
        <tissue evidence="2">Leaf</tissue>
    </source>
</reference>
<feature type="compositionally biased region" description="Polar residues" evidence="1">
    <location>
        <begin position="1"/>
        <end position="20"/>
    </location>
</feature>
<proteinExistence type="predicted"/>